<dbReference type="eggNOG" id="COG0737">
    <property type="taxonomic scope" value="Bacteria"/>
</dbReference>
<keyword evidence="4" id="KW-1185">Reference proteome</keyword>
<feature type="region of interest" description="Disordered" evidence="1">
    <location>
        <begin position="99"/>
        <end position="124"/>
    </location>
</feature>
<keyword evidence="2" id="KW-0812">Transmembrane</keyword>
<gene>
    <name evidence="3" type="ordered locus">MYPE4380</name>
</gene>
<evidence type="ECO:0000256" key="1">
    <source>
        <dbReference type="SAM" id="MobiDB-lite"/>
    </source>
</evidence>
<keyword evidence="2" id="KW-1133">Transmembrane helix</keyword>
<proteinExistence type="predicted"/>
<evidence type="ECO:0000313" key="4">
    <source>
        <dbReference type="Proteomes" id="UP000002522"/>
    </source>
</evidence>
<feature type="transmembrane region" description="Helical" evidence="2">
    <location>
        <begin position="24"/>
        <end position="46"/>
    </location>
</feature>
<evidence type="ECO:0000256" key="2">
    <source>
        <dbReference type="SAM" id="Phobius"/>
    </source>
</evidence>
<dbReference type="InParanoid" id="Q8EVX1"/>
<sequence>MAKHRRKNYSKQRRKSHSRKSNKYIYALSVSLVALAVVGYGVYYIIQNKEQIFSGSSNSNNNQNQSLTGYGYVRSPYGAKFKIVDSNKSFVMASSHFDSPGASTSANSLNEVETKSSISNQGSQEVKEASNTVSVLDEFKTYFSSENIIFFADTNIRKGNQDKAFSTLSNSSYSMLFKDNDTYSTSLSSTVNTFANSYDKLIYSFNSNDLSISNGTYDDIKSVIKPNYESKTGFAINTYLTLPSTNFTDGQGWVDYSDKYYSSNSDAVYNYVKYLISDHIPVGTDISYKNNSSSDSTIRVGGWNTLNFNLYNKEIPSDFDVSNPTSTNTETKRIVHEINVAKIISKAKYDLIGLIEINKNTTQESVNYFLNYLNSVDTNNNSYKALLSENTPAIKQDSGQIEQVIYLYNSKKIELDNSISPKFYNSYSASTLNAFDIFINSLNINYLNNKEI</sequence>
<dbReference type="InterPro" id="IPR036691">
    <property type="entry name" value="Endo/exonu/phosph_ase_sf"/>
</dbReference>
<feature type="compositionally biased region" description="Polar residues" evidence="1">
    <location>
        <begin position="101"/>
        <end position="124"/>
    </location>
</feature>
<reference evidence="3 4" key="1">
    <citation type="journal article" date="2002" name="Nucleic Acids Res.">
        <title>The complete genomic sequence of Mycoplasma penetrans, an intracellular bacterial pathogen in humans.</title>
        <authorList>
            <person name="Sasaki Y."/>
            <person name="Ishikawa J."/>
            <person name="Yamashita A."/>
            <person name="Oshima K."/>
            <person name="Kenri T."/>
            <person name="Furuya K."/>
            <person name="Yoshino C."/>
            <person name="Horino A."/>
            <person name="Shiba T."/>
            <person name="Sasaki T."/>
            <person name="Hattori M."/>
        </authorList>
    </citation>
    <scope>NUCLEOTIDE SEQUENCE [LARGE SCALE GENOMIC DNA]</scope>
    <source>
        <strain evidence="3 4">HF-2</strain>
    </source>
</reference>
<dbReference type="Proteomes" id="UP000002522">
    <property type="component" value="Chromosome"/>
</dbReference>
<dbReference type="HOGENOM" id="CLU_605238_0_0_14"/>
<dbReference type="KEGG" id="mpe:MYPE4380"/>
<organism evidence="3 4">
    <name type="scientific">Malacoplasma penetrans (strain HF-2)</name>
    <name type="common">Mycoplasma penetrans</name>
    <dbReference type="NCBI Taxonomy" id="272633"/>
    <lineage>
        <taxon>Bacteria</taxon>
        <taxon>Bacillati</taxon>
        <taxon>Mycoplasmatota</taxon>
        <taxon>Mycoplasmoidales</taxon>
        <taxon>Mycoplasmoidaceae</taxon>
        <taxon>Malacoplasma</taxon>
    </lineage>
</organism>
<protein>
    <submittedName>
        <fullName evidence="3">Membrane nuclease</fullName>
    </submittedName>
</protein>
<evidence type="ECO:0000313" key="3">
    <source>
        <dbReference type="EMBL" id="BAC44228.1"/>
    </source>
</evidence>
<dbReference type="EMBL" id="BA000026">
    <property type="protein sequence ID" value="BAC44228.1"/>
    <property type="molecule type" value="Genomic_DNA"/>
</dbReference>
<dbReference type="AlphaFoldDB" id="Q8EVX1"/>
<dbReference type="RefSeq" id="WP_011077262.1">
    <property type="nucleotide sequence ID" value="NC_004432.1"/>
</dbReference>
<dbReference type="STRING" id="272633.gene:10731554"/>
<keyword evidence="2" id="KW-0472">Membrane</keyword>
<accession>Q8EVX1</accession>
<dbReference type="SUPFAM" id="SSF56219">
    <property type="entry name" value="DNase I-like"/>
    <property type="match status" value="1"/>
</dbReference>
<name>Q8EVX1_MALP2</name>